<dbReference type="InterPro" id="IPR018925">
    <property type="entry name" value="XtmA-like_N"/>
</dbReference>
<proteinExistence type="predicted"/>
<evidence type="ECO:0000313" key="4">
    <source>
        <dbReference type="Proteomes" id="UP001164768"/>
    </source>
</evidence>
<dbReference type="Pfam" id="PF10668">
    <property type="entry name" value="Phage_terminase"/>
    <property type="match status" value="1"/>
</dbReference>
<reference evidence="3" key="1">
    <citation type="submission" date="2022-11" db="EMBL/GenBank/DDBJ databases">
        <title>Whole genome sequence of Levilactobacillus brevis SMB091.</title>
        <authorList>
            <person name="Kim J.-M."/>
            <person name="Kim O.-C."/>
            <person name="Choi Y.H."/>
            <person name="Han N.S."/>
            <person name="Hurh B."/>
        </authorList>
    </citation>
    <scope>NUCLEOTIDE SEQUENCE</scope>
    <source>
        <strain evidence="3">SMB091</strain>
    </source>
</reference>
<evidence type="ECO:0000313" key="3">
    <source>
        <dbReference type="EMBL" id="WAD02600.1"/>
    </source>
</evidence>
<gene>
    <name evidence="3" type="primary">terS</name>
    <name evidence="3" type="ORF">ORR04_05325</name>
</gene>
<accession>A0AB38X7H5</accession>
<dbReference type="NCBIfam" id="NF040601">
    <property type="entry name" value="TerS_not_xtmA"/>
    <property type="match status" value="1"/>
</dbReference>
<name>A0AB38X7H5_LEVBR</name>
<evidence type="ECO:0000259" key="2">
    <source>
        <dbReference type="Pfam" id="PF10668"/>
    </source>
</evidence>
<protein>
    <submittedName>
        <fullName evidence="3">Phage terminase small subunit</fullName>
    </submittedName>
</protein>
<dbReference type="RefSeq" id="WP_087609356.1">
    <property type="nucleotide sequence ID" value="NZ_CP021674.1"/>
</dbReference>
<dbReference type="EMBL" id="CP113117">
    <property type="protein sequence ID" value="WAD02600.1"/>
    <property type="molecule type" value="Genomic_DNA"/>
</dbReference>
<feature type="region of interest" description="Disordered" evidence="1">
    <location>
        <begin position="215"/>
        <end position="258"/>
    </location>
</feature>
<feature type="compositionally biased region" description="Basic and acidic residues" evidence="1">
    <location>
        <begin position="215"/>
        <end position="225"/>
    </location>
</feature>
<feature type="compositionally biased region" description="Acidic residues" evidence="1">
    <location>
        <begin position="234"/>
        <end position="250"/>
    </location>
</feature>
<dbReference type="Proteomes" id="UP001164768">
    <property type="component" value="Chromosome"/>
</dbReference>
<evidence type="ECO:0000256" key="1">
    <source>
        <dbReference type="SAM" id="MobiDB-lite"/>
    </source>
</evidence>
<dbReference type="AlphaFoldDB" id="A0AB38X7H5"/>
<organism evidence="3 4">
    <name type="scientific">Levilactobacillus brevis</name>
    <name type="common">Lactobacillus brevis</name>
    <dbReference type="NCBI Taxonomy" id="1580"/>
    <lineage>
        <taxon>Bacteria</taxon>
        <taxon>Bacillati</taxon>
        <taxon>Bacillota</taxon>
        <taxon>Bacilli</taxon>
        <taxon>Lactobacillales</taxon>
        <taxon>Lactobacillaceae</taxon>
        <taxon>Levilactobacillus</taxon>
    </lineage>
</organism>
<sequence length="258" mass="28971">MPRRRTPKRDEAKNIWRASGKTKALKDIADELGVAASTVRKWKSTDRWDDELKGNAPIEKERYDSLRKNQNAVGNHGGAAPPHNHNAVTHGLFAKWLPDETSDILQVVEQQSPADIIWQNITLQYTAIIRAQQIMYVNDHNDLSDEISGSGMGTTYDVQYAWDKQATFMAAQSRAMGTLGNLIKQFVAIADENDIRRKRITLMEAQVDKAKAEVAQLKRDSDRDNLPLPTFVDDVPEDDEEIRGDADGDDNQAAKNTD</sequence>
<feature type="domain" description="PBSX phage terminase small subunit-like N-terminal" evidence="2">
    <location>
        <begin position="1"/>
        <end position="52"/>
    </location>
</feature>